<dbReference type="InterPro" id="IPR003694">
    <property type="entry name" value="NAD_synthase"/>
</dbReference>
<proteinExistence type="inferred from homology"/>
<dbReference type="InterPro" id="IPR041856">
    <property type="entry name" value="NAD+_synth_C"/>
</dbReference>
<dbReference type="GO" id="GO:0008795">
    <property type="term" value="F:NAD+ synthase activity"/>
    <property type="evidence" value="ECO:0007669"/>
    <property type="project" value="UniProtKB-UniRule"/>
</dbReference>
<dbReference type="Gene3D" id="1.10.10.1140">
    <property type="entry name" value="Glutamine-dependent NAD+ synthetase, C-terminal domain"/>
    <property type="match status" value="1"/>
</dbReference>
<dbReference type="Proteomes" id="UP000190423">
    <property type="component" value="Unassembled WGS sequence"/>
</dbReference>
<keyword evidence="4 7" id="KW-0547">Nucleotide-binding</keyword>
<dbReference type="Gene3D" id="3.60.110.10">
    <property type="entry name" value="Carbon-nitrogen hydrolase"/>
    <property type="match status" value="1"/>
</dbReference>
<dbReference type="InterPro" id="IPR014445">
    <property type="entry name" value="Gln-dep_NAD_synthase"/>
</dbReference>
<dbReference type="SUPFAM" id="SSF52402">
    <property type="entry name" value="Adenine nucleotide alpha hydrolases-like"/>
    <property type="match status" value="1"/>
</dbReference>
<keyword evidence="5 7" id="KW-0067">ATP-binding</keyword>
<dbReference type="PANTHER" id="PTHR23090">
    <property type="entry name" value="NH 3 /GLUTAMINE-DEPENDENT NAD + SYNTHETASE"/>
    <property type="match status" value="1"/>
</dbReference>
<dbReference type="RefSeq" id="WP_078933562.1">
    <property type="nucleotide sequence ID" value="NZ_FUWG01000012.1"/>
</dbReference>
<dbReference type="Gene3D" id="3.40.50.620">
    <property type="entry name" value="HUPs"/>
    <property type="match status" value="1"/>
</dbReference>
<dbReference type="InterPro" id="IPR014729">
    <property type="entry name" value="Rossmann-like_a/b/a_fold"/>
</dbReference>
<comment type="similarity">
    <text evidence="2 7 8">In the C-terminal section; belongs to the NAD synthetase family.</text>
</comment>
<evidence type="ECO:0000256" key="9">
    <source>
        <dbReference type="RuleBase" id="RU003811"/>
    </source>
</evidence>
<dbReference type="HAMAP" id="MF_02090">
    <property type="entry name" value="NadE_glutamine_dep"/>
    <property type="match status" value="1"/>
</dbReference>
<evidence type="ECO:0000256" key="2">
    <source>
        <dbReference type="ARBA" id="ARBA00007145"/>
    </source>
</evidence>
<feature type="binding site" evidence="7">
    <location>
        <position position="200"/>
    </location>
    <ligand>
        <name>L-glutamine</name>
        <dbReference type="ChEBI" id="CHEBI:58359"/>
    </ligand>
</feature>
<keyword evidence="12" id="KW-1185">Reference proteome</keyword>
<feature type="binding site" evidence="7">
    <location>
        <position position="449"/>
    </location>
    <ligand>
        <name>deamido-NAD(+)</name>
        <dbReference type="ChEBI" id="CHEBI:58437"/>
        <note>ligand shared between two neighboring subunits</note>
    </ligand>
</feature>
<dbReference type="GeneID" id="78316946"/>
<evidence type="ECO:0000313" key="12">
    <source>
        <dbReference type="Proteomes" id="UP000190423"/>
    </source>
</evidence>
<feature type="binding site" evidence="7">
    <location>
        <begin position="363"/>
        <end position="370"/>
    </location>
    <ligand>
        <name>ATP</name>
        <dbReference type="ChEBI" id="CHEBI:30616"/>
    </ligand>
</feature>
<dbReference type="GO" id="GO:0004359">
    <property type="term" value="F:glutaminase activity"/>
    <property type="evidence" value="ECO:0007669"/>
    <property type="project" value="InterPro"/>
</dbReference>
<feature type="active site" description="Nucleophile; for glutaminase activity" evidence="7">
    <location>
        <position position="173"/>
    </location>
</feature>
<evidence type="ECO:0000256" key="3">
    <source>
        <dbReference type="ARBA" id="ARBA00022598"/>
    </source>
</evidence>
<dbReference type="EC" id="6.3.5.1" evidence="7 8"/>
<dbReference type="PIRSF" id="PIRSF006630">
    <property type="entry name" value="NADS_GAT"/>
    <property type="match status" value="1"/>
</dbReference>
<feature type="domain" description="CN hydrolase" evidence="10">
    <location>
        <begin position="6"/>
        <end position="272"/>
    </location>
</feature>
<dbReference type="AlphaFoldDB" id="A0A1T4LPA2"/>
<feature type="active site" description="For glutaminase activity" evidence="7">
    <location>
        <position position="115"/>
    </location>
</feature>
<feature type="binding site" evidence="7">
    <location>
        <position position="121"/>
    </location>
    <ligand>
        <name>L-glutamine</name>
        <dbReference type="ChEBI" id="CHEBI:58359"/>
    </ligand>
</feature>
<comment type="similarity">
    <text evidence="9">Belongs to the NAD synthetase family.</text>
</comment>
<evidence type="ECO:0000256" key="1">
    <source>
        <dbReference type="ARBA" id="ARBA00005188"/>
    </source>
</evidence>
<reference evidence="11 12" key="1">
    <citation type="submission" date="2017-02" db="EMBL/GenBank/DDBJ databases">
        <authorList>
            <person name="Peterson S.W."/>
        </authorList>
    </citation>
    <scope>NUCLEOTIDE SEQUENCE [LARGE SCALE GENOMIC DNA]</scope>
    <source>
        <strain evidence="11 12">ATCC BAA-908</strain>
    </source>
</reference>
<feature type="binding site" evidence="7">
    <location>
        <begin position="483"/>
        <end position="486"/>
    </location>
    <ligand>
        <name>deamido-NAD(+)</name>
        <dbReference type="ChEBI" id="CHEBI:58437"/>
        <note>ligand shared between two neighboring subunits</note>
    </ligand>
</feature>
<dbReference type="NCBIfam" id="NF002730">
    <property type="entry name" value="PRK02628.1"/>
    <property type="match status" value="1"/>
</dbReference>
<comment type="catalytic activity">
    <reaction evidence="7 8">
        <text>deamido-NAD(+) + L-glutamine + ATP + H2O = L-glutamate + AMP + diphosphate + NAD(+) + H(+)</text>
        <dbReference type="Rhea" id="RHEA:24384"/>
        <dbReference type="ChEBI" id="CHEBI:15377"/>
        <dbReference type="ChEBI" id="CHEBI:15378"/>
        <dbReference type="ChEBI" id="CHEBI:29985"/>
        <dbReference type="ChEBI" id="CHEBI:30616"/>
        <dbReference type="ChEBI" id="CHEBI:33019"/>
        <dbReference type="ChEBI" id="CHEBI:57540"/>
        <dbReference type="ChEBI" id="CHEBI:58359"/>
        <dbReference type="ChEBI" id="CHEBI:58437"/>
        <dbReference type="ChEBI" id="CHEBI:456215"/>
        <dbReference type="EC" id="6.3.5.1"/>
    </reaction>
</comment>
<dbReference type="Pfam" id="PF00795">
    <property type="entry name" value="CN_hydrolase"/>
    <property type="match status" value="1"/>
</dbReference>
<dbReference type="NCBIfam" id="TIGR00552">
    <property type="entry name" value="nadE"/>
    <property type="match status" value="1"/>
</dbReference>
<dbReference type="InterPro" id="IPR036526">
    <property type="entry name" value="C-N_Hydrolase_sf"/>
</dbReference>
<organism evidence="11 12">
    <name type="scientific">Treponema porcinum</name>
    <dbReference type="NCBI Taxonomy" id="261392"/>
    <lineage>
        <taxon>Bacteria</taxon>
        <taxon>Pseudomonadati</taxon>
        <taxon>Spirochaetota</taxon>
        <taxon>Spirochaetia</taxon>
        <taxon>Spirochaetales</taxon>
        <taxon>Treponemataceae</taxon>
        <taxon>Treponema</taxon>
    </lineage>
</organism>
<dbReference type="EMBL" id="FUWG01000012">
    <property type="protein sequence ID" value="SJZ56525.1"/>
    <property type="molecule type" value="Genomic_DNA"/>
</dbReference>
<feature type="binding site" evidence="7">
    <location>
        <position position="478"/>
    </location>
    <ligand>
        <name>deamido-NAD(+)</name>
        <dbReference type="ChEBI" id="CHEBI:58437"/>
        <note>ligand shared between two neighboring subunits</note>
    </ligand>
</feature>
<dbReference type="GO" id="GO:0009435">
    <property type="term" value="P:NAD+ biosynthetic process"/>
    <property type="evidence" value="ECO:0007669"/>
    <property type="project" value="UniProtKB-UniRule"/>
</dbReference>
<dbReference type="GO" id="GO:0005524">
    <property type="term" value="F:ATP binding"/>
    <property type="evidence" value="ECO:0007669"/>
    <property type="project" value="UniProtKB-UniRule"/>
</dbReference>
<dbReference type="GO" id="GO:0003952">
    <property type="term" value="F:NAD+ synthase (glutamine-hydrolyzing) activity"/>
    <property type="evidence" value="ECO:0007669"/>
    <property type="project" value="UniProtKB-UniRule"/>
</dbReference>
<sequence>MNYGFLRAGCCSPSLAVGDCACNADRIIDAVRSLCAEGASLVVFPELCITSYTCGDLFLQRTLQLSAVEQLERIAKKTASCTAVITVGLPLAVDGALYNTAAVLYKGKILALVPKTFIPNYSEFYERRYFSPPPRNLPKTVFLSEKNPSVPFGTDILIEDKNNSGFVLGIEICEDVWVPEPPSVSACLGGATVIANLSASNEVIGKAEYRRTLIQSQSARTVCAYLYADACRDESTQDLVFASHNIICENGAILAQSELFSQNNAVLADIDIERLNQERRRTTTFAQCAAGSNEVTFRRIQIDFAPVTLRGKNTRLLRFIDPHPFVPEGETERAVRCRQVIELQAQGLAKRLRHIHAQSAVIGLSGGLDSTLAFLVTCKAFDMCEIDRKGICAVTMPCFGTTDRTYSNAVSLANECGAALREIPIADSVRLHFKDIGQDENVHDVTYENCQARERTQVLMDIANKLNGIVIGTGDLSELALGWCTYNGDQMSMYGVNVSVPKTLVRYLVAWFCDDLKNQNEKLSAVLRDILDTPVTPELLPPENGKISQKTENLVGPYELHDFYLYYLLRFGFSPAKILYLADCSSLPYDHDFKLKWLRTFYRRFFSQQFKRSCMPDGVKVGTVSLSPRGDWRMPSDASAAVWLEEIDRLS</sequence>
<evidence type="ECO:0000313" key="11">
    <source>
        <dbReference type="EMBL" id="SJZ56525.1"/>
    </source>
</evidence>
<dbReference type="STRING" id="261392.SAMN02745149_01662"/>
<dbReference type="InterPro" id="IPR022310">
    <property type="entry name" value="NAD/GMP_synthase"/>
</dbReference>
<evidence type="ECO:0000256" key="4">
    <source>
        <dbReference type="ARBA" id="ARBA00022741"/>
    </source>
</evidence>
<evidence type="ECO:0000256" key="8">
    <source>
        <dbReference type="PIRNR" id="PIRNR006630"/>
    </source>
</evidence>
<keyword evidence="3 7" id="KW-0436">Ligase</keyword>
<dbReference type="Pfam" id="PF02540">
    <property type="entry name" value="NAD_synthase"/>
    <property type="match status" value="1"/>
</dbReference>
<gene>
    <name evidence="7" type="primary">nadE</name>
    <name evidence="11" type="ORF">SAMN02745149_01662</name>
</gene>
<dbReference type="OrthoDB" id="9803818at2"/>
<dbReference type="CDD" id="cd00553">
    <property type="entry name" value="NAD_synthase"/>
    <property type="match status" value="1"/>
</dbReference>
<name>A0A1T4LPA2_TREPO</name>
<dbReference type="SUPFAM" id="SSF56317">
    <property type="entry name" value="Carbon-nitrogen hydrolase"/>
    <property type="match status" value="1"/>
</dbReference>
<feature type="binding site" evidence="7">
    <location>
        <position position="611"/>
    </location>
    <ligand>
        <name>deamido-NAD(+)</name>
        <dbReference type="ChEBI" id="CHEBI:58437"/>
        <note>ligand shared between two neighboring subunits</note>
    </ligand>
</feature>
<feature type="binding site" evidence="7">
    <location>
        <position position="473"/>
    </location>
    <ligand>
        <name>ATP</name>
        <dbReference type="ChEBI" id="CHEBI:30616"/>
    </ligand>
</feature>
<dbReference type="GO" id="GO:0005737">
    <property type="term" value="C:cytoplasm"/>
    <property type="evidence" value="ECO:0007669"/>
    <property type="project" value="InterPro"/>
</dbReference>
<dbReference type="UniPathway" id="UPA00253">
    <property type="reaction ID" value="UER00334"/>
</dbReference>
<evidence type="ECO:0000256" key="6">
    <source>
        <dbReference type="ARBA" id="ARBA00023027"/>
    </source>
</evidence>
<keyword evidence="6 7" id="KW-0520">NAD</keyword>
<protein>
    <recommendedName>
        <fullName evidence="7 8">Glutamine-dependent NAD(+) synthetase</fullName>
        <ecNumber evidence="7 8">6.3.5.1</ecNumber>
    </recommendedName>
    <alternativeName>
        <fullName evidence="7 8">NAD(+) synthase [glutamine-hydrolyzing]</fullName>
    </alternativeName>
</protein>
<evidence type="ECO:0000259" key="10">
    <source>
        <dbReference type="PROSITE" id="PS50263"/>
    </source>
</evidence>
<dbReference type="PROSITE" id="PS50263">
    <property type="entry name" value="CN_HYDROLASE"/>
    <property type="match status" value="1"/>
</dbReference>
<dbReference type="PANTHER" id="PTHR23090:SF9">
    <property type="entry name" value="GLUTAMINE-DEPENDENT NAD(+) SYNTHETASE"/>
    <property type="match status" value="1"/>
</dbReference>
<comment type="pathway">
    <text evidence="1 7 8">Cofactor biosynthesis; NAD(+) biosynthesis; NAD(+) from deamido-NAD(+) (L-Gln route): step 1/1.</text>
</comment>
<feature type="active site" description="Proton acceptor; for glutaminase activity" evidence="7">
    <location>
        <position position="46"/>
    </location>
</feature>
<evidence type="ECO:0000256" key="5">
    <source>
        <dbReference type="ARBA" id="ARBA00022840"/>
    </source>
</evidence>
<dbReference type="InterPro" id="IPR003010">
    <property type="entry name" value="C-N_Hydrolase"/>
</dbReference>
<feature type="binding site" evidence="7">
    <location>
        <position position="206"/>
    </location>
    <ligand>
        <name>L-glutamine</name>
        <dbReference type="ChEBI" id="CHEBI:58359"/>
    </ligand>
</feature>
<comment type="function">
    <text evidence="7">Catalyzes the ATP-dependent amidation of deamido-NAD to form NAD. Uses L-glutamine as a nitrogen source.</text>
</comment>
<evidence type="ECO:0000256" key="7">
    <source>
        <dbReference type="HAMAP-Rule" id="MF_02090"/>
    </source>
</evidence>
<dbReference type="CDD" id="cd07570">
    <property type="entry name" value="GAT_Gln-NAD-synth"/>
    <property type="match status" value="1"/>
</dbReference>
<accession>A0A1T4LPA2</accession>